<protein>
    <recommendedName>
        <fullName evidence="9">Arginine-ornithine antiporter</fullName>
    </recommendedName>
</protein>
<evidence type="ECO:0000256" key="3">
    <source>
        <dbReference type="ARBA" id="ARBA00022448"/>
    </source>
</evidence>
<dbReference type="InterPro" id="IPR022461">
    <property type="entry name" value="Arg/Orn_antiprt_ArcD"/>
</dbReference>
<dbReference type="GO" id="GO:0043858">
    <property type="term" value="F:arginine:ornithine antiporter activity"/>
    <property type="evidence" value="ECO:0007669"/>
    <property type="project" value="UniProtKB-UniRule"/>
</dbReference>
<dbReference type="KEGG" id="mcak:MCCS_00920"/>
<comment type="similarity">
    <text evidence="2">Belongs to the amino acid-polyamine-organocation (APC) superfamily. Basic amino acid/polyamine antiporter (APA) (TC 2.A.3.2) family.</text>
</comment>
<feature type="transmembrane region" description="Helical" evidence="10">
    <location>
        <begin position="35"/>
        <end position="56"/>
    </location>
</feature>
<dbReference type="InterPro" id="IPR004754">
    <property type="entry name" value="Amino_acid_antiprt"/>
</dbReference>
<evidence type="ECO:0000313" key="12">
    <source>
        <dbReference type="Proteomes" id="UP000194154"/>
    </source>
</evidence>
<gene>
    <name evidence="11" type="primary">arcD</name>
    <name evidence="11" type="ORF">MCCS_00920</name>
</gene>
<feature type="transmembrane region" description="Helical" evidence="10">
    <location>
        <begin position="391"/>
        <end position="409"/>
    </location>
</feature>
<dbReference type="PANTHER" id="PTHR42770:SF4">
    <property type="entry name" value="ARGININE_ORNITHINE ANTIPORTER-RELATED"/>
    <property type="match status" value="1"/>
</dbReference>
<dbReference type="NCBIfam" id="TIGR03810">
    <property type="entry name" value="arg_ornith_anti"/>
    <property type="match status" value="1"/>
</dbReference>
<evidence type="ECO:0000256" key="1">
    <source>
        <dbReference type="ARBA" id="ARBA00004651"/>
    </source>
</evidence>
<evidence type="ECO:0000256" key="8">
    <source>
        <dbReference type="ARBA" id="ARBA00023136"/>
    </source>
</evidence>
<feature type="transmembrane region" description="Helical" evidence="10">
    <location>
        <begin position="205"/>
        <end position="224"/>
    </location>
</feature>
<feature type="transmembrane region" description="Helical" evidence="10">
    <location>
        <begin position="286"/>
        <end position="308"/>
    </location>
</feature>
<evidence type="ECO:0000256" key="10">
    <source>
        <dbReference type="SAM" id="Phobius"/>
    </source>
</evidence>
<feature type="transmembrane region" description="Helical" evidence="10">
    <location>
        <begin position="7"/>
        <end position="29"/>
    </location>
</feature>
<keyword evidence="3" id="KW-0813">Transport</keyword>
<feature type="transmembrane region" description="Helical" evidence="10">
    <location>
        <begin position="92"/>
        <end position="118"/>
    </location>
</feature>
<dbReference type="STRING" id="1855823.MCCS_00920"/>
<evidence type="ECO:0000256" key="9">
    <source>
        <dbReference type="NCBIfam" id="TIGR03810"/>
    </source>
</evidence>
<dbReference type="GO" id="GO:0006527">
    <property type="term" value="P:L-arginine catabolic process"/>
    <property type="evidence" value="ECO:0007669"/>
    <property type="project" value="UniProtKB-UniRule"/>
</dbReference>
<evidence type="ECO:0000256" key="7">
    <source>
        <dbReference type="ARBA" id="ARBA00022989"/>
    </source>
</evidence>
<feature type="transmembrane region" description="Helical" evidence="10">
    <location>
        <begin position="124"/>
        <end position="142"/>
    </location>
</feature>
<dbReference type="Gene3D" id="1.20.1740.10">
    <property type="entry name" value="Amino acid/polyamine transporter I"/>
    <property type="match status" value="1"/>
</dbReference>
<organism evidence="11 12">
    <name type="scientific">Macrococcoides canis</name>
    <dbReference type="NCBI Taxonomy" id="1855823"/>
    <lineage>
        <taxon>Bacteria</taxon>
        <taxon>Bacillati</taxon>
        <taxon>Bacillota</taxon>
        <taxon>Bacilli</taxon>
        <taxon>Bacillales</taxon>
        <taxon>Staphylococcaceae</taxon>
        <taxon>Macrococcoides</taxon>
    </lineage>
</organism>
<feature type="transmembrane region" description="Helical" evidence="10">
    <location>
        <begin position="445"/>
        <end position="464"/>
    </location>
</feature>
<dbReference type="AlphaFoldDB" id="A0A1W7A8C5"/>
<name>A0A1W7A8C5_9STAP</name>
<dbReference type="GO" id="GO:1903826">
    <property type="term" value="P:L-arginine transmembrane transport"/>
    <property type="evidence" value="ECO:0007669"/>
    <property type="project" value="InterPro"/>
</dbReference>
<dbReference type="Proteomes" id="UP000194154">
    <property type="component" value="Chromosome"/>
</dbReference>
<dbReference type="GO" id="GO:0005886">
    <property type="term" value="C:plasma membrane"/>
    <property type="evidence" value="ECO:0007669"/>
    <property type="project" value="UniProtKB-SubCell"/>
</dbReference>
<dbReference type="PANTHER" id="PTHR42770">
    <property type="entry name" value="AMINO ACID TRANSPORTER-RELATED"/>
    <property type="match status" value="1"/>
</dbReference>
<proteinExistence type="inferred from homology"/>
<dbReference type="InterPro" id="IPR050367">
    <property type="entry name" value="APC_superfamily"/>
</dbReference>
<feature type="transmembrane region" description="Helical" evidence="10">
    <location>
        <begin position="149"/>
        <end position="174"/>
    </location>
</feature>
<sequence length="471" mass="50874">MNNKKLSLFSLITMVIGAMIGGGAFNLISDMGAQAGGLAIIIGWIITGVGMITLALSFQNLTNVRADLDGGIYSYAKAGFGDYMGFNAAWGYWFSTLLGNVAYGTLLMTALGTFIPTFEGGHNVPSIVFASVILWGVLYLISKGVKNAAFVNTVVTIAKLVPIFAFIITLIAVFNFDTFMKGFYGMTAQGGKSFDFLDTMAQVKSTMVVTVWAFLGVEGAVVFSSRAKTRSDVGKATIIGLVSVLIIYILITILAQGVIVQNKIETLSNPSMAAVMEHIVGKWGSVFINIGLMISVMGAWLGWSLLAAEVPNLAAKDKIFPAWFGKDNKNGAPVNSAFVTFLIIQAFFITLLFTDKAYKFAFSLSSSAILLPYAFSAFYQLKYSMQHKLPAKQIIIGSIASIYSIGLVLAAGIEYLLLTMMLFFPGIFVYRLVQKKHSRAVTNVDKMIFVALGIFSVIGIYYLASGMSTVF</sequence>
<feature type="transmembrane region" description="Helical" evidence="10">
    <location>
        <begin position="236"/>
        <end position="259"/>
    </location>
</feature>
<keyword evidence="5 10" id="KW-0812">Transmembrane</keyword>
<keyword evidence="12" id="KW-1185">Reference proteome</keyword>
<keyword evidence="4" id="KW-1003">Cell membrane</keyword>
<evidence type="ECO:0000256" key="2">
    <source>
        <dbReference type="ARBA" id="ARBA00008220"/>
    </source>
</evidence>
<evidence type="ECO:0000256" key="6">
    <source>
        <dbReference type="ARBA" id="ARBA00022970"/>
    </source>
</evidence>
<comment type="subcellular location">
    <subcellularLocation>
        <location evidence="1">Cell membrane</location>
        <topology evidence="1">Multi-pass membrane protein</topology>
    </subcellularLocation>
</comment>
<evidence type="ECO:0000256" key="4">
    <source>
        <dbReference type="ARBA" id="ARBA00022475"/>
    </source>
</evidence>
<evidence type="ECO:0000313" key="11">
    <source>
        <dbReference type="EMBL" id="ARQ05764.1"/>
    </source>
</evidence>
<accession>A0A1W7A8C5</accession>
<feature type="transmembrane region" description="Helical" evidence="10">
    <location>
        <begin position="334"/>
        <end position="354"/>
    </location>
</feature>
<keyword evidence="8 10" id="KW-0472">Membrane</keyword>
<keyword evidence="7 10" id="KW-1133">Transmembrane helix</keyword>
<dbReference type="InterPro" id="IPR002293">
    <property type="entry name" value="AA/rel_permease1"/>
</dbReference>
<dbReference type="EMBL" id="CP021059">
    <property type="protein sequence ID" value="ARQ05764.1"/>
    <property type="molecule type" value="Genomic_DNA"/>
</dbReference>
<keyword evidence="6" id="KW-0029">Amino-acid transport</keyword>
<reference evidence="11 12" key="1">
    <citation type="journal article" date="2017" name="Int. J. Syst. Evol. Microbiol.">
        <title>Macrococcus canis sp. nov., a skin bacterium associated with infections in dogs.</title>
        <authorList>
            <person name="Gobeli Brawand S."/>
            <person name="Cotting K."/>
            <person name="Gomez-Sanz E."/>
            <person name="Collaud A."/>
            <person name="Thomann A."/>
            <person name="Brodard I."/>
            <person name="Rodriguez-Campos S."/>
            <person name="Strauss C."/>
            <person name="Perreten V."/>
        </authorList>
    </citation>
    <scope>NUCLEOTIDE SEQUENCE [LARGE SCALE GENOMIC DNA]</scope>
    <source>
        <strain evidence="11 12">KM45013</strain>
    </source>
</reference>
<dbReference type="PIRSF" id="PIRSF006060">
    <property type="entry name" value="AA_transporter"/>
    <property type="match status" value="1"/>
</dbReference>
<feature type="transmembrane region" description="Helical" evidence="10">
    <location>
        <begin position="415"/>
        <end position="433"/>
    </location>
</feature>
<evidence type="ECO:0000256" key="5">
    <source>
        <dbReference type="ARBA" id="ARBA00022692"/>
    </source>
</evidence>
<dbReference type="Pfam" id="PF13520">
    <property type="entry name" value="AA_permease_2"/>
    <property type="match status" value="1"/>
</dbReference>
<dbReference type="NCBIfam" id="TIGR00905">
    <property type="entry name" value="2A0302"/>
    <property type="match status" value="1"/>
</dbReference>
<feature type="transmembrane region" description="Helical" evidence="10">
    <location>
        <begin position="360"/>
        <end position="379"/>
    </location>
</feature>